<dbReference type="InterPro" id="IPR017996">
    <property type="entry name" value="MRJP/yellow-related"/>
</dbReference>
<evidence type="ECO:0000313" key="7">
    <source>
        <dbReference type="Proteomes" id="UP000814243"/>
    </source>
</evidence>
<comment type="similarity">
    <text evidence="2">Belongs to the major royal jelly protein family.</text>
</comment>
<comment type="caution">
    <text evidence="6">The sequence shown here is derived from an EMBL/GenBank/DDBJ whole genome shotgun (WGS) entry which is preliminary data.</text>
</comment>
<dbReference type="Pfam" id="PF03022">
    <property type="entry name" value="MRJP"/>
    <property type="match status" value="1"/>
</dbReference>
<dbReference type="Gene3D" id="2.120.10.30">
    <property type="entry name" value="TolB, C-terminal domain"/>
    <property type="match status" value="1"/>
</dbReference>
<evidence type="ECO:0000256" key="3">
    <source>
        <dbReference type="ARBA" id="ARBA00022525"/>
    </source>
</evidence>
<reference evidence="6" key="1">
    <citation type="journal article" date="2021" name="G3 (Bethesda)">
        <title>Genome and transcriptome analysis of the beet armyworm Spodoptera exigua reveals targets for pest control. .</title>
        <authorList>
            <person name="Simon S."/>
            <person name="Breeschoten T."/>
            <person name="Jansen H.J."/>
            <person name="Dirks R.P."/>
            <person name="Schranz M.E."/>
            <person name="Ros V.I.D."/>
        </authorList>
    </citation>
    <scope>NUCLEOTIDE SEQUENCE</scope>
    <source>
        <strain evidence="6">TB_SE_WUR_2020</strain>
    </source>
</reference>
<evidence type="ECO:0000313" key="6">
    <source>
        <dbReference type="EMBL" id="KAH9633406.1"/>
    </source>
</evidence>
<gene>
    <name evidence="6" type="ORF">HF086_004120</name>
</gene>
<dbReference type="Proteomes" id="UP000814243">
    <property type="component" value="Unassembled WGS sequence"/>
</dbReference>
<dbReference type="EMBL" id="JACEFF010000655">
    <property type="protein sequence ID" value="KAH9633406.1"/>
    <property type="molecule type" value="Genomic_DNA"/>
</dbReference>
<sequence length="266" mass="29489">MLWKLIIVLLVISLGLRTSNGRETKNLAWNGGPVNLQCEFGPDSWTNGYVKENVIAVKALQFQDAIYVITPRSFGKYFDHRTAPGKLWILDTGVIDTLTNPKCTCPPKIVIINLLFGKLTKRIDISSSLLEANSLLQNIVVEYDLGGNAFIYASDASRGAIVVHELSSGAVFGEHSKPVVLLGADGYHIYLRHFECSDVLVWNTRDPYNSSRLDNIHSAGPQLTTTSVAADPFKPMLLILDSDYLTTLRGNSPTYHKITFVNKKIH</sequence>
<dbReference type="PANTHER" id="PTHR10009:SF18">
    <property type="entry name" value="PROTEIN YELLOW-LIKE PROTEIN"/>
    <property type="match status" value="1"/>
</dbReference>
<dbReference type="AlphaFoldDB" id="A0A922SD65"/>
<accession>A0A922SD65</accession>
<feature type="chain" id="PRO_5037159736" description="Bee-milk protein" evidence="5">
    <location>
        <begin position="22"/>
        <end position="266"/>
    </location>
</feature>
<protein>
    <recommendedName>
        <fullName evidence="8">Bee-milk protein</fullName>
    </recommendedName>
</protein>
<evidence type="ECO:0000256" key="2">
    <source>
        <dbReference type="ARBA" id="ARBA00009127"/>
    </source>
</evidence>
<evidence type="ECO:0000256" key="5">
    <source>
        <dbReference type="SAM" id="SignalP"/>
    </source>
</evidence>
<evidence type="ECO:0008006" key="8">
    <source>
        <dbReference type="Google" id="ProtNLM"/>
    </source>
</evidence>
<evidence type="ECO:0000256" key="1">
    <source>
        <dbReference type="ARBA" id="ARBA00004613"/>
    </source>
</evidence>
<organism evidence="6 7">
    <name type="scientific">Spodoptera exigua</name>
    <name type="common">Beet armyworm</name>
    <name type="synonym">Noctua fulgens</name>
    <dbReference type="NCBI Taxonomy" id="7107"/>
    <lineage>
        <taxon>Eukaryota</taxon>
        <taxon>Metazoa</taxon>
        <taxon>Ecdysozoa</taxon>
        <taxon>Arthropoda</taxon>
        <taxon>Hexapoda</taxon>
        <taxon>Insecta</taxon>
        <taxon>Pterygota</taxon>
        <taxon>Neoptera</taxon>
        <taxon>Endopterygota</taxon>
        <taxon>Lepidoptera</taxon>
        <taxon>Glossata</taxon>
        <taxon>Ditrysia</taxon>
        <taxon>Noctuoidea</taxon>
        <taxon>Noctuidae</taxon>
        <taxon>Amphipyrinae</taxon>
        <taxon>Spodoptera</taxon>
    </lineage>
</organism>
<proteinExistence type="inferred from homology"/>
<keyword evidence="3" id="KW-0964">Secreted</keyword>
<comment type="subcellular location">
    <subcellularLocation>
        <location evidence="1">Secreted</location>
    </subcellularLocation>
</comment>
<dbReference type="PANTHER" id="PTHR10009">
    <property type="entry name" value="PROTEIN YELLOW-RELATED"/>
    <property type="match status" value="1"/>
</dbReference>
<feature type="signal peptide" evidence="5">
    <location>
        <begin position="1"/>
        <end position="21"/>
    </location>
</feature>
<keyword evidence="4 5" id="KW-0732">Signal</keyword>
<evidence type="ECO:0000256" key="4">
    <source>
        <dbReference type="ARBA" id="ARBA00022729"/>
    </source>
</evidence>
<name>A0A922SD65_SPOEX</name>
<dbReference type="InterPro" id="IPR011042">
    <property type="entry name" value="6-blade_b-propeller_TolB-like"/>
</dbReference>
<dbReference type="GO" id="GO:0005576">
    <property type="term" value="C:extracellular region"/>
    <property type="evidence" value="ECO:0007669"/>
    <property type="project" value="UniProtKB-SubCell"/>
</dbReference>